<protein>
    <submittedName>
        <fullName evidence="2">Uncharacterized protein</fullName>
    </submittedName>
</protein>
<name>A0A9P8RRP9_9PEZI</name>
<gene>
    <name evidence="2" type="ORF">GP486_002463</name>
</gene>
<keyword evidence="3" id="KW-1185">Reference proteome</keyword>
<evidence type="ECO:0000313" key="3">
    <source>
        <dbReference type="Proteomes" id="UP000750711"/>
    </source>
</evidence>
<sequence length="195" mass="21808">MPEASMQNTLPKGAATESQATPRQPLGLEMIPDTWPAGAIPKLQIAVPLPSYPSMPFPKPSPNLQSEGTTTASRPVRPQRVLSRKRRIAKRQQEEATLLRSLDLTAITDSVAPINLRVFFRSRDDDIATQMLEKEWRFDDPIFTENGFSPIIGDCSKTVYVADRHTAAVQFVVEITLFRTWIDPPATYINPCFPS</sequence>
<reference evidence="2" key="1">
    <citation type="submission" date="2021-03" db="EMBL/GenBank/DDBJ databases">
        <title>Comparative genomics and phylogenomic investigation of the class Geoglossomycetes provide insights into ecological specialization and systematics.</title>
        <authorList>
            <person name="Melie T."/>
            <person name="Pirro S."/>
            <person name="Miller A.N."/>
            <person name="Quandt A."/>
        </authorList>
    </citation>
    <scope>NUCLEOTIDE SEQUENCE</scope>
    <source>
        <strain evidence="2">CAQ_001_2017</strain>
    </source>
</reference>
<feature type="region of interest" description="Disordered" evidence="1">
    <location>
        <begin position="1"/>
        <end position="32"/>
    </location>
</feature>
<accession>A0A9P8RRP9</accession>
<feature type="compositionally biased region" description="Polar residues" evidence="1">
    <location>
        <begin position="1"/>
        <end position="22"/>
    </location>
</feature>
<dbReference type="Proteomes" id="UP000750711">
    <property type="component" value="Unassembled WGS sequence"/>
</dbReference>
<feature type="compositionally biased region" description="Polar residues" evidence="1">
    <location>
        <begin position="62"/>
        <end position="73"/>
    </location>
</feature>
<comment type="caution">
    <text evidence="2">The sequence shown here is derived from an EMBL/GenBank/DDBJ whole genome shotgun (WGS) entry which is preliminary data.</text>
</comment>
<evidence type="ECO:0000313" key="2">
    <source>
        <dbReference type="EMBL" id="KAH0562972.1"/>
    </source>
</evidence>
<dbReference type="AlphaFoldDB" id="A0A9P8RRP9"/>
<dbReference type="EMBL" id="JAGHQM010000275">
    <property type="protein sequence ID" value="KAH0562972.1"/>
    <property type="molecule type" value="Genomic_DNA"/>
</dbReference>
<organism evidence="2 3">
    <name type="scientific">Trichoglossum hirsutum</name>
    <dbReference type="NCBI Taxonomy" id="265104"/>
    <lineage>
        <taxon>Eukaryota</taxon>
        <taxon>Fungi</taxon>
        <taxon>Dikarya</taxon>
        <taxon>Ascomycota</taxon>
        <taxon>Pezizomycotina</taxon>
        <taxon>Geoglossomycetes</taxon>
        <taxon>Geoglossales</taxon>
        <taxon>Geoglossaceae</taxon>
        <taxon>Trichoglossum</taxon>
    </lineage>
</organism>
<evidence type="ECO:0000256" key="1">
    <source>
        <dbReference type="SAM" id="MobiDB-lite"/>
    </source>
</evidence>
<feature type="region of interest" description="Disordered" evidence="1">
    <location>
        <begin position="54"/>
        <end position="81"/>
    </location>
</feature>
<proteinExistence type="predicted"/>